<evidence type="ECO:0000313" key="1">
    <source>
        <dbReference type="Proteomes" id="UP000887579"/>
    </source>
</evidence>
<evidence type="ECO:0000313" key="2">
    <source>
        <dbReference type="WBParaSite" id="ES5_v2.g6435.t1"/>
    </source>
</evidence>
<protein>
    <submittedName>
        <fullName evidence="2">Uncharacterized protein</fullName>
    </submittedName>
</protein>
<sequence length="645" mass="74959">MRKEPFIENIEFQTLEESIDYRRCSISKKLCFFLYPLPSDEKDLVAMNIYNEFNIHPAQTNDPTFACLFIAVVTTIFNSTTYKYWNGYGRNHLIIFVNQEYKSESEIGAAIAVKSFYSPRQFRTNMDVATFLRVKNSDISEWETLSPLLPHDRKILLTYLTASNGLTDTEIKDLNTLQISANHSQDFTFFELNCPQPLCKERMSLCDSKKVRKEHLLQSVFTLIYPNTLSFQQRLFEALEAGTIPIILSTTEPLPFEDFIDWRKAAFRIPLSRLPELHFILRSVSLADILEYRRKGRFFLENYLLNTQVIVKTLYSVIRYRLQMAASEDKAITAKPLFPASDINELNSFFSPNSTTNFTRSVNDDEKVGPLEASFPSNKFAHNFTAFGMYAHTIWNNYPYFVDHSPEFFLEEVPLPSEAEFFNDTSSGMRPISPGSGVTFSEALGSNRPREQFTIVIVTFNRDQVLKTRLQDLHEVPFLNRIIVIWNNIGREPPLSWPRLNIPIYFIKAEKNSLNNRFIPYDLIETEAILSLDDDMDLKRPEIVFAFRVWRQDRTKIVGFPARHHARFGDSMFYNSNHTCQHSMILTGAAFLHKNYLYAYTYGLPKIIHQKVDELMNCEDIAMNFLVAHLTRQPPIKTTSKWTIR</sequence>
<name>A0AC34GPT5_9BILA</name>
<accession>A0AC34GPT5</accession>
<proteinExistence type="predicted"/>
<dbReference type="WBParaSite" id="ES5_v2.g6435.t1">
    <property type="protein sequence ID" value="ES5_v2.g6435.t1"/>
    <property type="gene ID" value="ES5_v2.g6435"/>
</dbReference>
<organism evidence="1 2">
    <name type="scientific">Panagrolaimus sp. ES5</name>
    <dbReference type="NCBI Taxonomy" id="591445"/>
    <lineage>
        <taxon>Eukaryota</taxon>
        <taxon>Metazoa</taxon>
        <taxon>Ecdysozoa</taxon>
        <taxon>Nematoda</taxon>
        <taxon>Chromadorea</taxon>
        <taxon>Rhabditida</taxon>
        <taxon>Tylenchina</taxon>
        <taxon>Panagrolaimomorpha</taxon>
        <taxon>Panagrolaimoidea</taxon>
        <taxon>Panagrolaimidae</taxon>
        <taxon>Panagrolaimus</taxon>
    </lineage>
</organism>
<dbReference type="Proteomes" id="UP000887579">
    <property type="component" value="Unplaced"/>
</dbReference>
<reference evidence="2" key="1">
    <citation type="submission" date="2022-11" db="UniProtKB">
        <authorList>
            <consortium name="WormBaseParasite"/>
        </authorList>
    </citation>
    <scope>IDENTIFICATION</scope>
</reference>